<dbReference type="PROSITE" id="PS01125">
    <property type="entry name" value="ROK"/>
    <property type="match status" value="1"/>
</dbReference>
<reference evidence="2" key="1">
    <citation type="journal article" date="2020" name="mSystems">
        <title>Genome- and Community-Level Interaction Insights into Carbon Utilization and Element Cycling Functions of Hydrothermarchaeota in Hydrothermal Sediment.</title>
        <authorList>
            <person name="Zhou Z."/>
            <person name="Liu Y."/>
            <person name="Xu W."/>
            <person name="Pan J."/>
            <person name="Luo Z.H."/>
            <person name="Li M."/>
        </authorList>
    </citation>
    <scope>NUCLEOTIDE SEQUENCE [LARGE SCALE GENOMIC DNA]</scope>
    <source>
        <strain evidence="2">SpSt-747</strain>
    </source>
</reference>
<name>A0A7V3YHN4_9BACT</name>
<dbReference type="AlphaFoldDB" id="A0A7V3YHN4"/>
<evidence type="ECO:0000313" key="2">
    <source>
        <dbReference type="EMBL" id="HGI31268.1"/>
    </source>
</evidence>
<dbReference type="EMBL" id="DTFV01000118">
    <property type="protein sequence ID" value="HGI31268.1"/>
    <property type="molecule type" value="Genomic_DNA"/>
</dbReference>
<sequence length="329" mass="34872">MVAKALFLGIDLGGTNTKIALVDRDGVVLERSVIPTRAMRSAQEVLDDIAQEALQLRQRFEARGFKVWAAGIGIPGLIDWKTGVGILLPNFPGKWHGVPVKEWLEKRLGLPVAVINDVRAITLAEKRFGAGKTVNSMVMVAIGTGIGGGVIIDGELYIGKDGSAGEFGHITVEPNGVRCGCGNRGCLEAYASGPAMVAQALRALVQQNDTLIRDLVADDLTRVTPKVIAEAAQKGDSVALEIIERSGAYIGQALSCICVVVNPEMIVIGGGVAQAGELLFESIRKGLRERLFMVPVDTIQFVPAQLGLDAGVIGTATWARERLEKGVIG</sequence>
<dbReference type="PANTHER" id="PTHR18964">
    <property type="entry name" value="ROK (REPRESSOR, ORF, KINASE) FAMILY"/>
    <property type="match status" value="1"/>
</dbReference>
<dbReference type="Gene3D" id="3.30.420.40">
    <property type="match status" value="2"/>
</dbReference>
<dbReference type="PANTHER" id="PTHR18964:SF149">
    <property type="entry name" value="BIFUNCTIONAL UDP-N-ACETYLGLUCOSAMINE 2-EPIMERASE_N-ACETYLMANNOSAMINE KINASE"/>
    <property type="match status" value="1"/>
</dbReference>
<dbReference type="InterPro" id="IPR049874">
    <property type="entry name" value="ROK_cs"/>
</dbReference>
<gene>
    <name evidence="2" type="ORF">ENV30_08205</name>
</gene>
<protein>
    <submittedName>
        <fullName evidence="2">ROK family protein</fullName>
    </submittedName>
</protein>
<dbReference type="Pfam" id="PF00480">
    <property type="entry name" value="ROK"/>
    <property type="match status" value="1"/>
</dbReference>
<accession>A0A7V3YHN4</accession>
<proteinExistence type="inferred from homology"/>
<dbReference type="SUPFAM" id="SSF53067">
    <property type="entry name" value="Actin-like ATPase domain"/>
    <property type="match status" value="1"/>
</dbReference>
<dbReference type="InterPro" id="IPR000600">
    <property type="entry name" value="ROK"/>
</dbReference>
<evidence type="ECO:0000256" key="1">
    <source>
        <dbReference type="ARBA" id="ARBA00006479"/>
    </source>
</evidence>
<organism evidence="2">
    <name type="scientific">Candidatus Caldatribacterium californiense</name>
    <dbReference type="NCBI Taxonomy" id="1454726"/>
    <lineage>
        <taxon>Bacteria</taxon>
        <taxon>Pseudomonadati</taxon>
        <taxon>Atribacterota</taxon>
        <taxon>Atribacteria</taxon>
        <taxon>Atribacterales</taxon>
        <taxon>Candidatus Caldatribacteriaceae</taxon>
        <taxon>Candidatus Caldatribacterium</taxon>
    </lineage>
</organism>
<comment type="similarity">
    <text evidence="1">Belongs to the ROK (NagC/XylR) family.</text>
</comment>
<dbReference type="InterPro" id="IPR043129">
    <property type="entry name" value="ATPase_NBD"/>
</dbReference>
<comment type="caution">
    <text evidence="2">The sequence shown here is derived from an EMBL/GenBank/DDBJ whole genome shotgun (WGS) entry which is preliminary data.</text>
</comment>